<feature type="domain" description="Glycosyl hydrolase family 36 C-terminal" evidence="7">
    <location>
        <begin position="695"/>
        <end position="781"/>
    </location>
</feature>
<evidence type="ECO:0000256" key="4">
    <source>
        <dbReference type="ARBA" id="ARBA00023295"/>
    </source>
</evidence>
<keyword evidence="3" id="KW-0378">Hydrolase</keyword>
<comment type="catalytic activity">
    <reaction evidence="1">
        <text>Hydrolysis of terminal, non-reducing alpha-D-galactose residues in alpha-D-galactosides, including galactose oligosaccharides, galactomannans and galactolipids.</text>
        <dbReference type="EC" id="3.2.1.22"/>
    </reaction>
</comment>
<dbReference type="FunFam" id="3.20.20.70:FF:000118">
    <property type="entry name" value="Alpha-galactosidase"/>
    <property type="match status" value="1"/>
</dbReference>
<feature type="binding site" evidence="6">
    <location>
        <position position="496"/>
    </location>
    <ligand>
        <name>substrate</name>
    </ligand>
</feature>
<dbReference type="GO" id="GO:0016052">
    <property type="term" value="P:carbohydrate catabolic process"/>
    <property type="evidence" value="ECO:0007669"/>
    <property type="project" value="InterPro"/>
</dbReference>
<evidence type="ECO:0000313" key="9">
    <source>
        <dbReference type="EMBL" id="SDM44076.1"/>
    </source>
</evidence>
<dbReference type="AlphaFoldDB" id="A0A1G9T8U0"/>
<dbReference type="InterPro" id="IPR013785">
    <property type="entry name" value="Aldolase_TIM"/>
</dbReference>
<dbReference type="SUPFAM" id="SSF51445">
    <property type="entry name" value="(Trans)glycosidases"/>
    <property type="match status" value="1"/>
</dbReference>
<evidence type="ECO:0000259" key="7">
    <source>
        <dbReference type="Pfam" id="PF16874"/>
    </source>
</evidence>
<dbReference type="InterPro" id="IPR038417">
    <property type="entry name" value="Alpga-gal_N_sf"/>
</dbReference>
<sequence length="787" mass="90193">MTAFGKVSSCSRCSLVSTTCFSEKKYSPSTAPRFRSCAYSHELHPILYFASETYYLTPMRFLLPFLLALCTGTLLAAPADSLITVETEHTALVMRVTPHGDVSVVYLGNRLQQPADYQTLPVQPAQGQGYDYTELYNSAYTPAGSRNLLEPALRATHADGNPSLDLRYVSHQTQRLDQGIRQTAITLKDPQYPFEVVLYYKTYPEVDVIEQWSTIRHRERKDVVLHKYASANLYLPAQSYYLTHFHGDWAREMNPREEQLSEGIKVLDSKLGARADLFQPPSFLLAFNQPAHEDHGDVLLANLAWSGNYKIDFEVDPLHNLRLIAGINPYASEYYLPANQTFTTPALVYTFSSKGTGQASRNLHRWARRYRIPQGQEERLTLLNNWEATYFDFNEPKLTALFKDGADLGVDLFLLDDGWFANKYPRNDDHTGLGDWQENRQKLPHGIGYLVKEAQAAGVKFGIWLEPEMVSPKSELYEKHPDWVIKLPNRDEYYFRNQLVLDLSNPKVQDFVYGVVDDLMTKNPDLSYIKWDCNAVIYNAYSATAKHQTHLYVDYVNGLYDVLERLRQKYPTLPLMLCSGGGGRVDYGALRYFTEFWPSDNTDGLERVFIQWNYSYFYPALATCNHITEWGDQSLKYRTDVAMMGKLGYDIVVGELPEKELRFSQQALQQYEKMQDVIWQGDQYRLASPYEGDVASLLYVNEAQNRAVWFSYLVSERFQAGSHLPVRLKGLDPAKKYRIRELNLYPDARTPFGEESVYSGDYLMQVGVNPQVNGRRSSVVLEVNAVE</sequence>
<evidence type="ECO:0000256" key="1">
    <source>
        <dbReference type="ARBA" id="ARBA00001255"/>
    </source>
</evidence>
<feature type="binding site" evidence="6">
    <location>
        <position position="249"/>
    </location>
    <ligand>
        <name>substrate</name>
    </ligand>
</feature>
<dbReference type="InterPro" id="IPR031704">
    <property type="entry name" value="Glyco_hydro_36_N"/>
</dbReference>
<evidence type="ECO:0000256" key="3">
    <source>
        <dbReference type="ARBA" id="ARBA00022801"/>
    </source>
</evidence>
<feature type="binding site" evidence="6">
    <location>
        <position position="600"/>
    </location>
    <ligand>
        <name>substrate</name>
    </ligand>
</feature>
<dbReference type="Pfam" id="PF16874">
    <property type="entry name" value="Glyco_hydro_36C"/>
    <property type="match status" value="1"/>
</dbReference>
<dbReference type="InterPro" id="IPR000111">
    <property type="entry name" value="Glyco_hydro_27/36_CS"/>
</dbReference>
<dbReference type="Pfam" id="PF02065">
    <property type="entry name" value="Melibiase"/>
    <property type="match status" value="1"/>
</dbReference>
<evidence type="ECO:0000256" key="6">
    <source>
        <dbReference type="PIRSR" id="PIRSR005536-2"/>
    </source>
</evidence>
<dbReference type="PANTHER" id="PTHR43053:SF3">
    <property type="entry name" value="ALPHA-GALACTOSIDASE C-RELATED"/>
    <property type="match status" value="1"/>
</dbReference>
<accession>A0A1G9T8U0</accession>
<name>A0A1G9T8U0_9BACT</name>
<feature type="active site" description="Nucleophile" evidence="5">
    <location>
        <position position="532"/>
    </location>
</feature>
<dbReference type="Proteomes" id="UP000198510">
    <property type="component" value="Unassembled WGS sequence"/>
</dbReference>
<dbReference type="Gene3D" id="2.60.40.1180">
    <property type="entry name" value="Golgi alpha-mannosidase II"/>
    <property type="match status" value="1"/>
</dbReference>
<dbReference type="EC" id="3.2.1.22" evidence="2"/>
<evidence type="ECO:0000313" key="10">
    <source>
        <dbReference type="Proteomes" id="UP000198510"/>
    </source>
</evidence>
<dbReference type="PRINTS" id="PR00743">
    <property type="entry name" value="GLHYDRLASE36"/>
</dbReference>
<dbReference type="CDD" id="cd14791">
    <property type="entry name" value="GH36"/>
    <property type="match status" value="1"/>
</dbReference>
<gene>
    <name evidence="9" type="ORF">SAMN05421823_113124</name>
</gene>
<organism evidence="9 10">
    <name type="scientific">Catalinimonas alkaloidigena</name>
    <dbReference type="NCBI Taxonomy" id="1075417"/>
    <lineage>
        <taxon>Bacteria</taxon>
        <taxon>Pseudomonadati</taxon>
        <taxon>Bacteroidota</taxon>
        <taxon>Cytophagia</taxon>
        <taxon>Cytophagales</taxon>
        <taxon>Catalimonadaceae</taxon>
        <taxon>Catalinimonas</taxon>
    </lineage>
</organism>
<evidence type="ECO:0000256" key="2">
    <source>
        <dbReference type="ARBA" id="ARBA00012755"/>
    </source>
</evidence>
<dbReference type="STRING" id="1075417.SAMN05421823_113124"/>
<dbReference type="InterPro" id="IPR013780">
    <property type="entry name" value="Glyco_hydro_b"/>
</dbReference>
<dbReference type="PROSITE" id="PS00512">
    <property type="entry name" value="ALPHA_GALACTOSIDASE"/>
    <property type="match status" value="1"/>
</dbReference>
<feature type="active site" description="Proton donor" evidence="5">
    <location>
        <position position="600"/>
    </location>
</feature>
<dbReference type="PANTHER" id="PTHR43053">
    <property type="entry name" value="GLYCOSIDASE FAMILY 31"/>
    <property type="match status" value="1"/>
</dbReference>
<reference evidence="9 10" key="1">
    <citation type="submission" date="2016-10" db="EMBL/GenBank/DDBJ databases">
        <authorList>
            <person name="de Groot N.N."/>
        </authorList>
    </citation>
    <scope>NUCLEOTIDE SEQUENCE [LARGE SCALE GENOMIC DNA]</scope>
    <source>
        <strain evidence="9 10">DSM 25186</strain>
    </source>
</reference>
<dbReference type="InterPro" id="IPR050985">
    <property type="entry name" value="Alpha-glycosidase_related"/>
</dbReference>
<dbReference type="PIRSF" id="PIRSF005536">
    <property type="entry name" value="Agal"/>
    <property type="match status" value="1"/>
</dbReference>
<protein>
    <recommendedName>
        <fullName evidence="2">alpha-galactosidase</fullName>
        <ecNumber evidence="2">3.2.1.22</ecNumber>
    </recommendedName>
</protein>
<dbReference type="Gene3D" id="3.20.20.70">
    <property type="entry name" value="Aldolase class I"/>
    <property type="match status" value="1"/>
</dbReference>
<evidence type="ECO:0000256" key="5">
    <source>
        <dbReference type="PIRSR" id="PIRSR005536-1"/>
    </source>
</evidence>
<dbReference type="InterPro" id="IPR002252">
    <property type="entry name" value="Glyco_hydro_36"/>
</dbReference>
<dbReference type="EMBL" id="FNFO01000013">
    <property type="protein sequence ID" value="SDM44076.1"/>
    <property type="molecule type" value="Genomic_DNA"/>
</dbReference>
<keyword evidence="4" id="KW-0326">Glycosidase</keyword>
<feature type="binding site" evidence="6">
    <location>
        <position position="578"/>
    </location>
    <ligand>
        <name>substrate</name>
    </ligand>
</feature>
<feature type="domain" description="Glycosyl hydrolase family 36 N-terminal" evidence="8">
    <location>
        <begin position="100"/>
        <end position="336"/>
    </location>
</feature>
<keyword evidence="10" id="KW-1185">Reference proteome</keyword>
<dbReference type="GO" id="GO:0004557">
    <property type="term" value="F:alpha-galactosidase activity"/>
    <property type="evidence" value="ECO:0007669"/>
    <property type="project" value="UniProtKB-EC"/>
</dbReference>
<evidence type="ECO:0000259" key="8">
    <source>
        <dbReference type="Pfam" id="PF16875"/>
    </source>
</evidence>
<dbReference type="Pfam" id="PF16875">
    <property type="entry name" value="Glyco_hydro_36N"/>
    <property type="match status" value="1"/>
</dbReference>
<dbReference type="InterPro" id="IPR017853">
    <property type="entry name" value="GH"/>
</dbReference>
<proteinExistence type="predicted"/>
<feature type="binding site" evidence="6">
    <location>
        <begin position="416"/>
        <end position="417"/>
    </location>
    <ligand>
        <name>substrate</name>
    </ligand>
</feature>
<feature type="binding site" evidence="6">
    <location>
        <begin position="530"/>
        <end position="534"/>
    </location>
    <ligand>
        <name>substrate</name>
    </ligand>
</feature>
<dbReference type="InterPro" id="IPR031705">
    <property type="entry name" value="Glyco_hydro_36_C"/>
</dbReference>
<dbReference type="Gene3D" id="2.70.98.60">
    <property type="entry name" value="alpha-galactosidase from lactobacil brevis"/>
    <property type="match status" value="1"/>
</dbReference>